<dbReference type="OrthoDB" id="4187685at2759"/>
<name>A0A1J9QNA5_9EURO</name>
<protein>
    <recommendedName>
        <fullName evidence="6">EKC/KEOPS complex subunit BUD32</fullName>
        <ecNumber evidence="4">2.7.11.1</ecNumber>
    </recommendedName>
    <alternativeName>
        <fullName evidence="8 9">Atypical Serine/threonine protein kinase BUD32</fullName>
    </alternativeName>
    <alternativeName>
        <fullName evidence="5">EKC/KEOPS complex subunit bud32</fullName>
    </alternativeName>
</protein>
<comment type="catalytic activity">
    <reaction evidence="10">
        <text>L-threonyl-[protein] + ATP = O-phospho-L-threonyl-[protein] + ADP + H(+)</text>
        <dbReference type="Rhea" id="RHEA:46608"/>
        <dbReference type="Rhea" id="RHEA-COMP:11060"/>
        <dbReference type="Rhea" id="RHEA-COMP:11605"/>
        <dbReference type="ChEBI" id="CHEBI:15378"/>
        <dbReference type="ChEBI" id="CHEBI:30013"/>
        <dbReference type="ChEBI" id="CHEBI:30616"/>
        <dbReference type="ChEBI" id="CHEBI:61977"/>
        <dbReference type="ChEBI" id="CHEBI:456216"/>
        <dbReference type="EC" id="2.7.11.1"/>
    </reaction>
</comment>
<keyword evidence="7" id="KW-0779">Telomere</keyword>
<dbReference type="PROSITE" id="PS00109">
    <property type="entry name" value="PROTEIN_KINASE_TYR"/>
    <property type="match status" value="1"/>
</dbReference>
<proteinExistence type="predicted"/>
<dbReference type="InterPro" id="IPR040976">
    <property type="entry name" value="Pkinase_fungal"/>
</dbReference>
<evidence type="ECO:0000256" key="3">
    <source>
        <dbReference type="ARBA" id="ARBA00011534"/>
    </source>
</evidence>
<dbReference type="PANTHER" id="PTHR38248">
    <property type="entry name" value="FUNK1 6"/>
    <property type="match status" value="1"/>
</dbReference>
<accession>A0A1J9QNA5</accession>
<evidence type="ECO:0000256" key="8">
    <source>
        <dbReference type="ARBA" id="ARBA00030980"/>
    </source>
</evidence>
<keyword evidence="14" id="KW-1185">Reference proteome</keyword>
<evidence type="ECO:0000256" key="4">
    <source>
        <dbReference type="ARBA" id="ARBA00012513"/>
    </source>
</evidence>
<dbReference type="Pfam" id="PF17667">
    <property type="entry name" value="Pkinase_fungal"/>
    <property type="match status" value="1"/>
</dbReference>
<evidence type="ECO:0000313" key="14">
    <source>
        <dbReference type="Proteomes" id="UP000182235"/>
    </source>
</evidence>
<dbReference type="AlphaFoldDB" id="A0A1J9QNA5"/>
<comment type="function">
    <text evidence="1">Component of the EKC/KEOPS complex that is required for the formation of a threonylcarbamoyl group on adenosine at position 37 (t(6)A37) in tRNAs that read codons beginning with adenine. The complex is probably involved in the transfer of the threonylcarbamoyl moiety of threonylcarbamoyl-AMP (TC-AMP) to the N6 group of A37. BUD32 has ATPase activity in the context of the EKC/KEOPS complex and likely plays a supporting role to the catalytic subunit KAE1. The EKC/KEOPS complex also promotes both telomere uncapping and telomere elongation. The complex is required for efficient recruitment of transcriptional coactivators.</text>
</comment>
<evidence type="ECO:0000259" key="12">
    <source>
        <dbReference type="PROSITE" id="PS50011"/>
    </source>
</evidence>
<evidence type="ECO:0000256" key="1">
    <source>
        <dbReference type="ARBA" id="ARBA00003747"/>
    </source>
</evidence>
<organism evidence="13 14">
    <name type="scientific">Emergomyces pasteurianus Ep9510</name>
    <dbReference type="NCBI Taxonomy" id="1447872"/>
    <lineage>
        <taxon>Eukaryota</taxon>
        <taxon>Fungi</taxon>
        <taxon>Dikarya</taxon>
        <taxon>Ascomycota</taxon>
        <taxon>Pezizomycotina</taxon>
        <taxon>Eurotiomycetes</taxon>
        <taxon>Eurotiomycetidae</taxon>
        <taxon>Onygenales</taxon>
        <taxon>Ajellomycetaceae</taxon>
        <taxon>Emergomyces</taxon>
    </lineage>
</organism>
<comment type="subunit">
    <text evidence="3">Component of the EKC/KEOPS complex composed of at least BUD32, CGI121, GON7, KAE1 and PCC1; the whole complex dimerizes.</text>
</comment>
<dbReference type="Gene3D" id="1.10.510.10">
    <property type="entry name" value="Transferase(Phosphotransferase) domain 1"/>
    <property type="match status" value="1"/>
</dbReference>
<evidence type="ECO:0000256" key="9">
    <source>
        <dbReference type="ARBA" id="ARBA00033194"/>
    </source>
</evidence>
<evidence type="ECO:0000256" key="7">
    <source>
        <dbReference type="ARBA" id="ARBA00022895"/>
    </source>
</evidence>
<evidence type="ECO:0000256" key="6">
    <source>
        <dbReference type="ARBA" id="ARBA00019973"/>
    </source>
</evidence>
<evidence type="ECO:0000313" key="13">
    <source>
        <dbReference type="EMBL" id="OJD17655.1"/>
    </source>
</evidence>
<keyword evidence="7" id="KW-0158">Chromosome</keyword>
<dbReference type="PROSITE" id="PS50011">
    <property type="entry name" value="PROTEIN_KINASE_DOM"/>
    <property type="match status" value="1"/>
</dbReference>
<dbReference type="Proteomes" id="UP000182235">
    <property type="component" value="Unassembled WGS sequence"/>
</dbReference>
<dbReference type="PANTHER" id="PTHR38248:SF2">
    <property type="entry name" value="FUNK1 11"/>
    <property type="match status" value="1"/>
</dbReference>
<dbReference type="GO" id="GO:0005524">
    <property type="term" value="F:ATP binding"/>
    <property type="evidence" value="ECO:0007669"/>
    <property type="project" value="InterPro"/>
</dbReference>
<comment type="caution">
    <text evidence="13">The sequence shown here is derived from an EMBL/GenBank/DDBJ whole genome shotgun (WGS) entry which is preliminary data.</text>
</comment>
<sequence>MLGNRSANNETTRRLKPLRQEWRGTLRQPCPPLSGDNTGWPAGLQVRITLGAAHGASRFNKAHRSLYLDENILHRDISENNIIITDPDKADGHSGMLIDLDLAKEVGSERSGARHQTGTMDFMARLGRTK</sequence>
<dbReference type="EMBL" id="LGRN01000059">
    <property type="protein sequence ID" value="OJD17655.1"/>
    <property type="molecule type" value="Genomic_DNA"/>
</dbReference>
<comment type="catalytic activity">
    <reaction evidence="11">
        <text>L-seryl-[protein] + ATP = O-phospho-L-seryl-[protein] + ADP + H(+)</text>
        <dbReference type="Rhea" id="RHEA:17989"/>
        <dbReference type="Rhea" id="RHEA-COMP:9863"/>
        <dbReference type="Rhea" id="RHEA-COMP:11604"/>
        <dbReference type="ChEBI" id="CHEBI:15378"/>
        <dbReference type="ChEBI" id="CHEBI:29999"/>
        <dbReference type="ChEBI" id="CHEBI:30616"/>
        <dbReference type="ChEBI" id="CHEBI:83421"/>
        <dbReference type="ChEBI" id="CHEBI:456216"/>
        <dbReference type="EC" id="2.7.11.1"/>
    </reaction>
</comment>
<dbReference type="InterPro" id="IPR011009">
    <property type="entry name" value="Kinase-like_dom_sf"/>
</dbReference>
<dbReference type="STRING" id="1447872.A0A1J9QNA5"/>
<dbReference type="VEuPathDB" id="FungiDB:AJ78_02246"/>
<feature type="domain" description="Protein kinase" evidence="12">
    <location>
        <begin position="1"/>
        <end position="130"/>
    </location>
</feature>
<reference evidence="13 14" key="1">
    <citation type="submission" date="2015-07" db="EMBL/GenBank/DDBJ databases">
        <title>Emmonsia species relationships and genome sequence.</title>
        <authorList>
            <consortium name="The Broad Institute Genomics Platform"/>
            <person name="Cuomo C.A."/>
            <person name="Munoz J.F."/>
            <person name="Imamovic A."/>
            <person name="Priest M.E."/>
            <person name="Young S."/>
            <person name="Clay O.K."/>
            <person name="McEwen J.G."/>
        </authorList>
    </citation>
    <scope>NUCLEOTIDE SEQUENCE [LARGE SCALE GENOMIC DNA]</scope>
    <source>
        <strain evidence="13 14">UAMH 9510</strain>
    </source>
</reference>
<dbReference type="InterPro" id="IPR008266">
    <property type="entry name" value="Tyr_kinase_AS"/>
</dbReference>
<comment type="subcellular location">
    <subcellularLocation>
        <location evidence="2">Chromosome</location>
        <location evidence="2">Telomere</location>
    </subcellularLocation>
</comment>
<evidence type="ECO:0000256" key="5">
    <source>
        <dbReference type="ARBA" id="ARBA00013948"/>
    </source>
</evidence>
<evidence type="ECO:0000256" key="10">
    <source>
        <dbReference type="ARBA" id="ARBA00047899"/>
    </source>
</evidence>
<dbReference type="GO" id="GO:0000781">
    <property type="term" value="C:chromosome, telomeric region"/>
    <property type="evidence" value="ECO:0007669"/>
    <property type="project" value="UniProtKB-SubCell"/>
</dbReference>
<evidence type="ECO:0000256" key="2">
    <source>
        <dbReference type="ARBA" id="ARBA00004574"/>
    </source>
</evidence>
<dbReference type="SUPFAM" id="SSF56112">
    <property type="entry name" value="Protein kinase-like (PK-like)"/>
    <property type="match status" value="1"/>
</dbReference>
<dbReference type="GO" id="GO:0004674">
    <property type="term" value="F:protein serine/threonine kinase activity"/>
    <property type="evidence" value="ECO:0007669"/>
    <property type="project" value="UniProtKB-EC"/>
</dbReference>
<dbReference type="InterPro" id="IPR000719">
    <property type="entry name" value="Prot_kinase_dom"/>
</dbReference>
<gene>
    <name evidence="13" type="ORF">AJ78_02246</name>
</gene>
<evidence type="ECO:0000256" key="11">
    <source>
        <dbReference type="ARBA" id="ARBA00048679"/>
    </source>
</evidence>
<dbReference type="EC" id="2.7.11.1" evidence="4"/>